<dbReference type="FunFam" id="1.10.510.10:FF:000468">
    <property type="entry name" value="PTI1-like tyrosine-protein kinase 3"/>
    <property type="match status" value="1"/>
</dbReference>
<evidence type="ECO:0000259" key="12">
    <source>
        <dbReference type="PROSITE" id="PS51782"/>
    </source>
</evidence>
<dbReference type="InterPro" id="IPR008271">
    <property type="entry name" value="Ser/Thr_kinase_AS"/>
</dbReference>
<dbReference type="GeneID" id="111312667"/>
<proteinExistence type="predicted"/>
<reference evidence="14" key="1">
    <citation type="submission" date="2025-08" db="UniProtKB">
        <authorList>
            <consortium name="RefSeq"/>
        </authorList>
    </citation>
    <scope>IDENTIFICATION</scope>
    <source>
        <tissue evidence="14">Fruit stalk</tissue>
    </source>
</reference>
<dbReference type="PROSITE" id="PS50011">
    <property type="entry name" value="PROTEIN_KINASE_DOM"/>
    <property type="match status" value="1"/>
</dbReference>
<dbReference type="SMART" id="SM00220">
    <property type="entry name" value="S_TKc"/>
    <property type="match status" value="1"/>
</dbReference>
<dbReference type="Gene3D" id="3.10.350.10">
    <property type="entry name" value="LysM domain"/>
    <property type="match status" value="1"/>
</dbReference>
<evidence type="ECO:0000259" key="11">
    <source>
        <dbReference type="PROSITE" id="PS50011"/>
    </source>
</evidence>
<dbReference type="Proteomes" id="UP000515121">
    <property type="component" value="Unplaced"/>
</dbReference>
<comment type="subcellular location">
    <subcellularLocation>
        <location evidence="1">Cell membrane</location>
        <topology evidence="1">Single-pass membrane protein</topology>
    </subcellularLocation>
</comment>
<keyword evidence="8 10" id="KW-0472">Membrane</keyword>
<feature type="domain" description="LysM" evidence="12">
    <location>
        <begin position="195"/>
        <end position="239"/>
    </location>
</feature>
<feature type="transmembrane region" description="Helical" evidence="10">
    <location>
        <begin position="6"/>
        <end position="27"/>
    </location>
</feature>
<dbReference type="KEGG" id="dzi:111312667"/>
<evidence type="ECO:0000256" key="6">
    <source>
        <dbReference type="ARBA" id="ARBA00022840"/>
    </source>
</evidence>
<dbReference type="GO" id="GO:0005886">
    <property type="term" value="C:plasma membrane"/>
    <property type="evidence" value="ECO:0007669"/>
    <property type="project" value="UniProtKB-SubCell"/>
</dbReference>
<keyword evidence="6" id="KW-0067">ATP-binding</keyword>
<evidence type="ECO:0000313" key="14">
    <source>
        <dbReference type="RefSeq" id="XP_022768869.1"/>
    </source>
</evidence>
<dbReference type="GO" id="GO:0045087">
    <property type="term" value="P:innate immune response"/>
    <property type="evidence" value="ECO:0007669"/>
    <property type="project" value="UniProtKB-ARBA"/>
</dbReference>
<sequence length="623" mass="70027">MIFFNAFTMNQFLFCFFILINIFTLYINAQQNYSGNSALDCDNNDESGLSSAFLYTCNGQDRFCQAFLIYKSQPSFNSVPSISVLTSSNQAEIASINNVTEYAKFPTGKEVIVPVNCFCLGQNYQANTTFHISSFHGTYYTIGTEAYQGLSTCSSLKRANPQSQHKLVPGIELKVPLRCACPTSNQTKSGIKYLLTYSISSEDNIPDISDRFNVSRKSINDANGLEEKQTIFPSTTILIPLPSLPSSSQTMIHKDQPLDLPPFEEYHKSNRSKRKLYEGVGIAAACSLLLLIIILFTVFMFNKRKDGVLRSSNERKKNYVLPEDLRAEIASLDQGLRVFTYEEIKKATQNFSSKNRIKGSVYRGDFGGKILAVKRMRRDVSKEVQLLKSIYHFNLIKLQGVCENYGCYYLVFEYMKKGSLRDWLFNQSPDEIGSWKRRIQIALDVANGLHYLHSFTKPAYIHGDIKSSNVLLNSGLRAKIANFSLARAVVNETSSDALTTRVLATRGYMAPEYVETGQVTSKIDVYAFGVVLLELITGKDAIITQDRRQILLSAAIVSIMEKENAEAELDSFIDPRLKCDDQTEFALRMAQLSVACLTEEPTKRPSMEEVVSVLSKIRADVLK</sequence>
<dbReference type="InterPro" id="IPR001245">
    <property type="entry name" value="Ser-Thr/Tyr_kinase_cat_dom"/>
</dbReference>
<dbReference type="Gene3D" id="3.30.200.20">
    <property type="entry name" value="Phosphorylase Kinase, domain 1"/>
    <property type="match status" value="1"/>
</dbReference>
<dbReference type="InterPro" id="IPR056562">
    <property type="entry name" value="LysM2_CERK1_LYK3_4_5"/>
</dbReference>
<dbReference type="InterPro" id="IPR052611">
    <property type="entry name" value="Plant_RLK_LysM"/>
</dbReference>
<dbReference type="PROSITE" id="PS00108">
    <property type="entry name" value="PROTEIN_KINASE_ST"/>
    <property type="match status" value="1"/>
</dbReference>
<dbReference type="PANTHER" id="PTHR45927">
    <property type="entry name" value="LYSM-DOMAIN RECEPTOR-LIKE KINASE-RELATED"/>
    <property type="match status" value="1"/>
</dbReference>
<dbReference type="Pfam" id="PF23472">
    <property type="entry name" value="LysM2_CERK1_LYK3_4_5"/>
    <property type="match status" value="1"/>
</dbReference>
<dbReference type="PROSITE" id="PS51782">
    <property type="entry name" value="LYSM"/>
    <property type="match status" value="1"/>
</dbReference>
<dbReference type="InterPro" id="IPR056563">
    <property type="entry name" value="LysM3_LYK4_5"/>
</dbReference>
<evidence type="ECO:0000256" key="1">
    <source>
        <dbReference type="ARBA" id="ARBA00004162"/>
    </source>
</evidence>
<dbReference type="OrthoDB" id="4062651at2759"/>
<evidence type="ECO:0000256" key="8">
    <source>
        <dbReference type="ARBA" id="ARBA00023136"/>
    </source>
</evidence>
<dbReference type="InterPro" id="IPR000719">
    <property type="entry name" value="Prot_kinase_dom"/>
</dbReference>
<dbReference type="Gene3D" id="1.10.510.10">
    <property type="entry name" value="Transferase(Phosphotransferase) domain 1"/>
    <property type="match status" value="1"/>
</dbReference>
<feature type="domain" description="Protein kinase" evidence="11">
    <location>
        <begin position="326"/>
        <end position="617"/>
    </location>
</feature>
<keyword evidence="7 10" id="KW-1133">Transmembrane helix</keyword>
<dbReference type="GO" id="GO:0005524">
    <property type="term" value="F:ATP binding"/>
    <property type="evidence" value="ECO:0007669"/>
    <property type="project" value="UniProtKB-KW"/>
</dbReference>
<evidence type="ECO:0000256" key="5">
    <source>
        <dbReference type="ARBA" id="ARBA00022741"/>
    </source>
</evidence>
<accession>A0A6P6AVE1</accession>
<dbReference type="Pfam" id="PF23473">
    <property type="entry name" value="LysM3_LYK4_5"/>
    <property type="match status" value="1"/>
</dbReference>
<name>A0A6P6AVE1_DURZI</name>
<dbReference type="GO" id="GO:0004672">
    <property type="term" value="F:protein kinase activity"/>
    <property type="evidence" value="ECO:0007669"/>
    <property type="project" value="InterPro"/>
</dbReference>
<dbReference type="InterPro" id="IPR036779">
    <property type="entry name" value="LysM_dom_sf"/>
</dbReference>
<evidence type="ECO:0000256" key="2">
    <source>
        <dbReference type="ARBA" id="ARBA00022475"/>
    </source>
</evidence>
<keyword evidence="3 10" id="KW-0812">Transmembrane</keyword>
<gene>
    <name evidence="14" type="primary">LOC111312667</name>
</gene>
<dbReference type="InterPro" id="IPR018392">
    <property type="entry name" value="LysM"/>
</dbReference>
<keyword evidence="13" id="KW-1185">Reference proteome</keyword>
<keyword evidence="4" id="KW-0732">Signal</keyword>
<organism evidence="13 14">
    <name type="scientific">Durio zibethinus</name>
    <name type="common">Durian</name>
    <dbReference type="NCBI Taxonomy" id="66656"/>
    <lineage>
        <taxon>Eukaryota</taxon>
        <taxon>Viridiplantae</taxon>
        <taxon>Streptophyta</taxon>
        <taxon>Embryophyta</taxon>
        <taxon>Tracheophyta</taxon>
        <taxon>Spermatophyta</taxon>
        <taxon>Magnoliopsida</taxon>
        <taxon>eudicotyledons</taxon>
        <taxon>Gunneridae</taxon>
        <taxon>Pentapetalae</taxon>
        <taxon>rosids</taxon>
        <taxon>malvids</taxon>
        <taxon>Malvales</taxon>
        <taxon>Malvaceae</taxon>
        <taxon>Helicteroideae</taxon>
        <taxon>Durio</taxon>
    </lineage>
</organism>
<keyword evidence="5" id="KW-0547">Nucleotide-binding</keyword>
<dbReference type="SUPFAM" id="SSF56112">
    <property type="entry name" value="Protein kinase-like (PK-like)"/>
    <property type="match status" value="1"/>
</dbReference>
<dbReference type="Pfam" id="PF23446">
    <property type="entry name" value="LysM1_NFP_LYK"/>
    <property type="match status" value="1"/>
</dbReference>
<evidence type="ECO:0000313" key="13">
    <source>
        <dbReference type="Proteomes" id="UP000515121"/>
    </source>
</evidence>
<keyword evidence="2" id="KW-1003">Cell membrane</keyword>
<feature type="transmembrane region" description="Helical" evidence="10">
    <location>
        <begin position="276"/>
        <end position="301"/>
    </location>
</feature>
<dbReference type="PANTHER" id="PTHR45927:SF7">
    <property type="entry name" value="LYSM-DOMAIN RECEPTOR-LIKE KINASE"/>
    <property type="match status" value="1"/>
</dbReference>
<evidence type="ECO:0000256" key="4">
    <source>
        <dbReference type="ARBA" id="ARBA00022729"/>
    </source>
</evidence>
<dbReference type="Pfam" id="PF07714">
    <property type="entry name" value="PK_Tyr_Ser-Thr"/>
    <property type="match status" value="1"/>
</dbReference>
<protein>
    <submittedName>
        <fullName evidence="14">Protein LYK5-like</fullName>
    </submittedName>
</protein>
<evidence type="ECO:0000256" key="3">
    <source>
        <dbReference type="ARBA" id="ARBA00022692"/>
    </source>
</evidence>
<dbReference type="RefSeq" id="XP_022768869.1">
    <property type="nucleotide sequence ID" value="XM_022913134.1"/>
</dbReference>
<evidence type="ECO:0000256" key="10">
    <source>
        <dbReference type="SAM" id="Phobius"/>
    </source>
</evidence>
<keyword evidence="9" id="KW-1015">Disulfide bond</keyword>
<evidence type="ECO:0000256" key="7">
    <source>
        <dbReference type="ARBA" id="ARBA00022989"/>
    </source>
</evidence>
<evidence type="ECO:0000256" key="9">
    <source>
        <dbReference type="ARBA" id="ARBA00023157"/>
    </source>
</evidence>
<dbReference type="InterPro" id="IPR056561">
    <property type="entry name" value="NFP_LYK_LysM1"/>
</dbReference>
<dbReference type="InterPro" id="IPR011009">
    <property type="entry name" value="Kinase-like_dom_sf"/>
</dbReference>
<dbReference type="AlphaFoldDB" id="A0A6P6AVE1"/>